<sequence>MTTEPVPLDEALADVHEGVVAVGAWLTGQARGQEPAGTRSRHICRRGCPAEPGRQVAGIAIYDGGLRAARRAELSDIASGDDESVAKGIRS</sequence>
<keyword evidence="2" id="KW-1185">Reference proteome</keyword>
<proteinExistence type="predicted"/>
<accession>A0A561VS85</accession>
<evidence type="ECO:0000313" key="1">
    <source>
        <dbReference type="EMBL" id="TWG14489.1"/>
    </source>
</evidence>
<protein>
    <submittedName>
        <fullName evidence="1">Uncharacterized protein</fullName>
    </submittedName>
</protein>
<name>A0A561VS85_ACTTI</name>
<dbReference type="EMBL" id="VIWY01000004">
    <property type="protein sequence ID" value="TWG14489.1"/>
    <property type="molecule type" value="Genomic_DNA"/>
</dbReference>
<evidence type="ECO:0000313" key="2">
    <source>
        <dbReference type="Proteomes" id="UP000320239"/>
    </source>
</evidence>
<dbReference type="Proteomes" id="UP000320239">
    <property type="component" value="Unassembled WGS sequence"/>
</dbReference>
<gene>
    <name evidence="1" type="ORF">FHX34_104789</name>
</gene>
<reference evidence="1 2" key="1">
    <citation type="submission" date="2019-06" db="EMBL/GenBank/DDBJ databases">
        <title>Sequencing the genomes of 1000 actinobacteria strains.</title>
        <authorList>
            <person name="Klenk H.-P."/>
        </authorList>
    </citation>
    <scope>NUCLEOTIDE SEQUENCE [LARGE SCALE GENOMIC DNA]</scope>
    <source>
        <strain evidence="1 2">DSM 43866</strain>
    </source>
</reference>
<organism evidence="1 2">
    <name type="scientific">Actinoplanes teichomyceticus</name>
    <dbReference type="NCBI Taxonomy" id="1867"/>
    <lineage>
        <taxon>Bacteria</taxon>
        <taxon>Bacillati</taxon>
        <taxon>Actinomycetota</taxon>
        <taxon>Actinomycetes</taxon>
        <taxon>Micromonosporales</taxon>
        <taxon>Micromonosporaceae</taxon>
        <taxon>Actinoplanes</taxon>
    </lineage>
</organism>
<dbReference type="RefSeq" id="WP_145830982.1">
    <property type="nucleotide sequence ID" value="NZ_BOMX01000147.1"/>
</dbReference>
<comment type="caution">
    <text evidence="1">The sequence shown here is derived from an EMBL/GenBank/DDBJ whole genome shotgun (WGS) entry which is preliminary data.</text>
</comment>
<dbReference type="AlphaFoldDB" id="A0A561VS85"/>